<dbReference type="KEGG" id="rxy:Rxyl_1451"/>
<keyword evidence="2" id="KW-1133">Transmembrane helix</keyword>
<dbReference type="RefSeq" id="WP_011564430.1">
    <property type="nucleotide sequence ID" value="NC_008148.1"/>
</dbReference>
<gene>
    <name evidence="3" type="ordered locus">Rxyl_1451</name>
</gene>
<dbReference type="GO" id="GO:0055070">
    <property type="term" value="P:copper ion homeostasis"/>
    <property type="evidence" value="ECO:0007669"/>
    <property type="project" value="InterPro"/>
</dbReference>
<keyword evidence="4" id="KW-1185">Reference proteome</keyword>
<sequence length="266" mass="27986">MPDLRYHVISLVAVFLALAVGILLGVAMADRGVISARLQAEITDVSNRLNRQQTQMERLRERTAEDEQLMQGMAEHLVSGRLLGLRVALVSGPYADPEVVQDVQSDLLAAGAELSGPMTLKAPADRREVSSSGAGATPLAESYVAAARELLRAPEDDGVPPDAVVFVGGGRIPPEAPRGTLDALNEAQARMLEVWTASGVRVVAAEYSGSGRSEVELFQSAGVPSVDNADSPAGRAAIVQLILSEDDGSYGTKETASDFFPPPPEG</sequence>
<keyword evidence="1" id="KW-0175">Coiled coil</keyword>
<dbReference type="Proteomes" id="UP000006637">
    <property type="component" value="Chromosome"/>
</dbReference>
<name>Q1AW15_RUBXD</name>
<feature type="transmembrane region" description="Helical" evidence="2">
    <location>
        <begin position="6"/>
        <end position="29"/>
    </location>
</feature>
<reference evidence="3 4" key="1">
    <citation type="submission" date="2006-06" db="EMBL/GenBank/DDBJ databases">
        <title>Complete sequence of Rubrobacter xylanophilus DSM 9941.</title>
        <authorList>
            <consortium name="US DOE Joint Genome Institute"/>
            <person name="Copeland A."/>
            <person name="Lucas S."/>
            <person name="Lapidus A."/>
            <person name="Barry K."/>
            <person name="Detter J.C."/>
            <person name="Glavina del Rio T."/>
            <person name="Hammon N."/>
            <person name="Israni S."/>
            <person name="Dalin E."/>
            <person name="Tice H."/>
            <person name="Pitluck S."/>
            <person name="Munk A.C."/>
            <person name="Brettin T."/>
            <person name="Bruce D."/>
            <person name="Han C."/>
            <person name="Tapia R."/>
            <person name="Gilna P."/>
            <person name="Schmutz J."/>
            <person name="Larimer F."/>
            <person name="Land M."/>
            <person name="Hauser L."/>
            <person name="Kyrpides N."/>
            <person name="Lykidis A."/>
            <person name="da Costa M.S."/>
            <person name="Rainey F.A."/>
            <person name="Empadinhas N."/>
            <person name="Jolivet E."/>
            <person name="Battista J.R."/>
            <person name="Richardson P."/>
        </authorList>
    </citation>
    <scope>NUCLEOTIDE SEQUENCE [LARGE SCALE GENOMIC DNA]</scope>
    <source>
        <strain evidence="4">DSM 9941 / NBRC 16129 / PRD-1</strain>
    </source>
</reference>
<dbReference type="STRING" id="266117.Rxyl_1451"/>
<protein>
    <recommendedName>
        <fullName evidence="5">Copper transporter</fullName>
    </recommendedName>
</protein>
<dbReference type="Pfam" id="PF11382">
    <property type="entry name" value="MctB"/>
    <property type="match status" value="2"/>
</dbReference>
<dbReference type="HOGENOM" id="CLU_1026314_0_0_11"/>
<proteinExistence type="predicted"/>
<evidence type="ECO:0008006" key="5">
    <source>
        <dbReference type="Google" id="ProtNLM"/>
    </source>
</evidence>
<organism evidence="3 4">
    <name type="scientific">Rubrobacter xylanophilus (strain DSM 9941 / JCM 11954 / NBRC 16129 / PRD-1)</name>
    <dbReference type="NCBI Taxonomy" id="266117"/>
    <lineage>
        <taxon>Bacteria</taxon>
        <taxon>Bacillati</taxon>
        <taxon>Actinomycetota</taxon>
        <taxon>Rubrobacteria</taxon>
        <taxon>Rubrobacterales</taxon>
        <taxon>Rubrobacteraceae</taxon>
        <taxon>Rubrobacter</taxon>
    </lineage>
</organism>
<keyword evidence="2" id="KW-0812">Transmembrane</keyword>
<dbReference type="eggNOG" id="ENOG5030ITI">
    <property type="taxonomic scope" value="Bacteria"/>
</dbReference>
<accession>Q1AW15</accession>
<evidence type="ECO:0000256" key="2">
    <source>
        <dbReference type="SAM" id="Phobius"/>
    </source>
</evidence>
<keyword evidence="2" id="KW-0472">Membrane</keyword>
<evidence type="ECO:0000313" key="3">
    <source>
        <dbReference type="EMBL" id="ABG04413.1"/>
    </source>
</evidence>
<dbReference type="OrthoDB" id="4350157at2"/>
<dbReference type="InterPro" id="IPR021522">
    <property type="entry name" value="MctB"/>
</dbReference>
<dbReference type="AlphaFoldDB" id="Q1AW15"/>
<feature type="coiled-coil region" evidence="1">
    <location>
        <begin position="35"/>
        <end position="69"/>
    </location>
</feature>
<dbReference type="GO" id="GO:0016020">
    <property type="term" value="C:membrane"/>
    <property type="evidence" value="ECO:0007669"/>
    <property type="project" value="InterPro"/>
</dbReference>
<evidence type="ECO:0000256" key="1">
    <source>
        <dbReference type="SAM" id="Coils"/>
    </source>
</evidence>
<evidence type="ECO:0000313" key="4">
    <source>
        <dbReference type="Proteomes" id="UP000006637"/>
    </source>
</evidence>
<dbReference type="EMBL" id="CP000386">
    <property type="protein sequence ID" value="ABG04413.1"/>
    <property type="molecule type" value="Genomic_DNA"/>
</dbReference>